<sequence length="319" mass="36239">MNDHLLGRHAPGTNIETEHLLYGADSAPGLVAVEMAGPDRVRVYRRDGDSTLAEDDALEPWLLAARPEPWAALRSKPRIEPLDGLHPLRFLVTFPTWPAFLDAARAARDAGERMFRLRSPVEHYLTRTGRTLFKGMTFDDVRRLQLDIETTGFDPSRPESEVIIVALRAGTHEEFLVLEDSEAQLLDCLGEAIARLDPDVIEGHNLFNFDLPFLQERARRWGLSLPWGRDGSPVWIDERTSRFKAGPLTMPYTPAHIHGRHVVDTYQQIQRYDTGGKLSSYGLKNAIDELGLTRPDRSFVPGDQIALLWRTDRDRLLRY</sequence>
<dbReference type="GO" id="GO:0003887">
    <property type="term" value="F:DNA-directed DNA polymerase activity"/>
    <property type="evidence" value="ECO:0007669"/>
    <property type="project" value="UniProtKB-EC"/>
</dbReference>
<gene>
    <name evidence="2" type="ORF">AVDCRST_MAG59-4565</name>
</gene>
<name>A0A6J4VIY7_9BACT</name>
<evidence type="ECO:0000259" key="1">
    <source>
        <dbReference type="Pfam" id="PF03104"/>
    </source>
</evidence>
<keyword evidence="2" id="KW-0808">Transferase</keyword>
<proteinExistence type="predicted"/>
<evidence type="ECO:0000313" key="2">
    <source>
        <dbReference type="EMBL" id="CAA9579506.1"/>
    </source>
</evidence>
<dbReference type="Pfam" id="PF03104">
    <property type="entry name" value="DNA_pol_B_exo1"/>
    <property type="match status" value="1"/>
</dbReference>
<keyword evidence="2" id="KW-0548">Nucleotidyltransferase</keyword>
<dbReference type="EMBL" id="CADCWF010000333">
    <property type="protein sequence ID" value="CAA9579506.1"/>
    <property type="molecule type" value="Genomic_DNA"/>
</dbReference>
<dbReference type="AlphaFoldDB" id="A0A6J4VIY7"/>
<dbReference type="SUPFAM" id="SSF53098">
    <property type="entry name" value="Ribonuclease H-like"/>
    <property type="match status" value="1"/>
</dbReference>
<dbReference type="PANTHER" id="PTHR10322">
    <property type="entry name" value="DNA POLYMERASE CATALYTIC SUBUNIT"/>
    <property type="match status" value="1"/>
</dbReference>
<dbReference type="EC" id="2.7.7.7" evidence="2"/>
<reference evidence="2" key="1">
    <citation type="submission" date="2020-02" db="EMBL/GenBank/DDBJ databases">
        <authorList>
            <person name="Meier V. D."/>
        </authorList>
    </citation>
    <scope>NUCLEOTIDE SEQUENCE</scope>
    <source>
        <strain evidence="2">AVDCRST_MAG59</strain>
    </source>
</reference>
<dbReference type="PANTHER" id="PTHR10322:SF23">
    <property type="entry name" value="DNA POLYMERASE DELTA CATALYTIC SUBUNIT"/>
    <property type="match status" value="1"/>
</dbReference>
<dbReference type="Gene3D" id="3.30.420.10">
    <property type="entry name" value="Ribonuclease H-like superfamily/Ribonuclease H"/>
    <property type="match status" value="1"/>
</dbReference>
<feature type="domain" description="DNA-directed DNA polymerase family B exonuclease" evidence="1">
    <location>
        <begin position="177"/>
        <end position="285"/>
    </location>
</feature>
<dbReference type="InterPro" id="IPR036397">
    <property type="entry name" value="RNaseH_sf"/>
</dbReference>
<dbReference type="GO" id="GO:0003676">
    <property type="term" value="F:nucleic acid binding"/>
    <property type="evidence" value="ECO:0007669"/>
    <property type="project" value="InterPro"/>
</dbReference>
<dbReference type="InterPro" id="IPR006133">
    <property type="entry name" value="DNA-dir_DNA_pol_B_exonuc"/>
</dbReference>
<dbReference type="InterPro" id="IPR012337">
    <property type="entry name" value="RNaseH-like_sf"/>
</dbReference>
<organism evidence="2">
    <name type="scientific">uncultured Thermomicrobiales bacterium</name>
    <dbReference type="NCBI Taxonomy" id="1645740"/>
    <lineage>
        <taxon>Bacteria</taxon>
        <taxon>Pseudomonadati</taxon>
        <taxon>Thermomicrobiota</taxon>
        <taxon>Thermomicrobia</taxon>
        <taxon>Thermomicrobiales</taxon>
        <taxon>environmental samples</taxon>
    </lineage>
</organism>
<dbReference type="InterPro" id="IPR050240">
    <property type="entry name" value="DNA_pol_type-B"/>
</dbReference>
<protein>
    <submittedName>
        <fullName evidence="2">DNA polymerase II</fullName>
        <ecNumber evidence="2">2.7.7.7</ecNumber>
    </submittedName>
</protein>
<accession>A0A6J4VIY7</accession>
<feature type="non-terminal residue" evidence="2">
    <location>
        <position position="319"/>
    </location>
</feature>